<evidence type="ECO:0000256" key="7">
    <source>
        <dbReference type="ARBA" id="ARBA00023014"/>
    </source>
</evidence>
<evidence type="ECO:0000259" key="8">
    <source>
        <dbReference type="PROSITE" id="PS51332"/>
    </source>
</evidence>
<dbReference type="InterPro" id="IPR051198">
    <property type="entry name" value="BchE-like"/>
</dbReference>
<dbReference type="SUPFAM" id="SSF102114">
    <property type="entry name" value="Radical SAM enzymes"/>
    <property type="match status" value="1"/>
</dbReference>
<dbReference type="InterPro" id="IPR006638">
    <property type="entry name" value="Elp3/MiaA/NifB-like_rSAM"/>
</dbReference>
<dbReference type="SFLD" id="SFLDG01123">
    <property type="entry name" value="methyltransferase_(Class_B)"/>
    <property type="match status" value="1"/>
</dbReference>
<keyword evidence="3" id="KW-0808">Transferase</keyword>
<dbReference type="PANTHER" id="PTHR43409:SF7">
    <property type="entry name" value="BLL1977 PROTEIN"/>
    <property type="match status" value="1"/>
</dbReference>
<keyword evidence="11" id="KW-1185">Reference proteome</keyword>
<dbReference type="PANTHER" id="PTHR43409">
    <property type="entry name" value="ANAEROBIC MAGNESIUM-PROTOPORPHYRIN IX MONOMETHYL ESTER CYCLASE-RELATED"/>
    <property type="match status" value="1"/>
</dbReference>
<gene>
    <name evidence="10" type="ORF">ACG00Y_02605</name>
</gene>
<organism evidence="10 11">
    <name type="scientific">Pelomonas parva</name>
    <dbReference type="NCBI Taxonomy" id="3299032"/>
    <lineage>
        <taxon>Bacteria</taxon>
        <taxon>Pseudomonadati</taxon>
        <taxon>Pseudomonadota</taxon>
        <taxon>Betaproteobacteria</taxon>
        <taxon>Burkholderiales</taxon>
        <taxon>Sphaerotilaceae</taxon>
        <taxon>Roseateles</taxon>
    </lineage>
</organism>
<keyword evidence="2" id="KW-0489">Methyltransferase</keyword>
<dbReference type="EMBL" id="JBIGHV010000001">
    <property type="protein sequence ID" value="MFG6428783.1"/>
    <property type="molecule type" value="Genomic_DNA"/>
</dbReference>
<dbReference type="Pfam" id="PF02310">
    <property type="entry name" value="B12-binding"/>
    <property type="match status" value="1"/>
</dbReference>
<dbReference type="PROSITE" id="PS51918">
    <property type="entry name" value="RADICAL_SAM"/>
    <property type="match status" value="1"/>
</dbReference>
<name>A0ABW7F0F9_9BURK</name>
<proteinExistence type="predicted"/>
<dbReference type="InterPro" id="IPR023404">
    <property type="entry name" value="rSAM_horseshoe"/>
</dbReference>
<evidence type="ECO:0000313" key="11">
    <source>
        <dbReference type="Proteomes" id="UP001606210"/>
    </source>
</evidence>
<evidence type="ECO:0000256" key="5">
    <source>
        <dbReference type="ARBA" id="ARBA00022723"/>
    </source>
</evidence>
<dbReference type="Pfam" id="PF04055">
    <property type="entry name" value="Radical_SAM"/>
    <property type="match status" value="1"/>
</dbReference>
<dbReference type="InterPro" id="IPR007197">
    <property type="entry name" value="rSAM"/>
</dbReference>
<reference evidence="10 11" key="1">
    <citation type="submission" date="2024-08" db="EMBL/GenBank/DDBJ databases">
        <authorList>
            <person name="Lu H."/>
        </authorList>
    </citation>
    <scope>NUCLEOTIDE SEQUENCE [LARGE SCALE GENOMIC DNA]</scope>
    <source>
        <strain evidence="10 11">LYH14W</strain>
    </source>
</reference>
<dbReference type="Proteomes" id="UP001606210">
    <property type="component" value="Unassembled WGS sequence"/>
</dbReference>
<dbReference type="InterPro" id="IPR034466">
    <property type="entry name" value="Methyltransferase_Class_B"/>
</dbReference>
<evidence type="ECO:0000256" key="6">
    <source>
        <dbReference type="ARBA" id="ARBA00023004"/>
    </source>
</evidence>
<comment type="cofactor">
    <cofactor evidence="1">
        <name>[4Fe-4S] cluster</name>
        <dbReference type="ChEBI" id="CHEBI:49883"/>
    </cofactor>
</comment>
<evidence type="ECO:0000313" key="10">
    <source>
        <dbReference type="EMBL" id="MFG6428783.1"/>
    </source>
</evidence>
<protein>
    <submittedName>
        <fullName evidence="10">B12-binding domain-containing radical SAM protein</fullName>
    </submittedName>
</protein>
<feature type="domain" description="Radical SAM core" evidence="9">
    <location>
        <begin position="207"/>
        <end position="434"/>
    </location>
</feature>
<evidence type="ECO:0000256" key="1">
    <source>
        <dbReference type="ARBA" id="ARBA00001966"/>
    </source>
</evidence>
<dbReference type="PROSITE" id="PS51332">
    <property type="entry name" value="B12_BINDING"/>
    <property type="match status" value="1"/>
</dbReference>
<keyword evidence="4" id="KW-0949">S-adenosyl-L-methionine</keyword>
<evidence type="ECO:0000259" key="9">
    <source>
        <dbReference type="PROSITE" id="PS51918"/>
    </source>
</evidence>
<evidence type="ECO:0000256" key="4">
    <source>
        <dbReference type="ARBA" id="ARBA00022691"/>
    </source>
</evidence>
<dbReference type="SMART" id="SM00729">
    <property type="entry name" value="Elp3"/>
    <property type="match status" value="1"/>
</dbReference>
<keyword evidence="7" id="KW-0411">Iron-sulfur</keyword>
<dbReference type="Gene3D" id="3.40.50.280">
    <property type="entry name" value="Cobalamin-binding domain"/>
    <property type="match status" value="1"/>
</dbReference>
<dbReference type="SFLD" id="SFLDS00029">
    <property type="entry name" value="Radical_SAM"/>
    <property type="match status" value="1"/>
</dbReference>
<dbReference type="Gene3D" id="3.80.30.20">
    <property type="entry name" value="tm_1862 like domain"/>
    <property type="match status" value="1"/>
</dbReference>
<evidence type="ECO:0000256" key="3">
    <source>
        <dbReference type="ARBA" id="ARBA00022679"/>
    </source>
</evidence>
<feature type="domain" description="B12-binding" evidence="8">
    <location>
        <begin position="23"/>
        <end position="158"/>
    </location>
</feature>
<dbReference type="RefSeq" id="WP_394475713.1">
    <property type="nucleotide sequence ID" value="NZ_JBIGHV010000001.1"/>
</dbReference>
<accession>A0ABW7F0F9</accession>
<evidence type="ECO:0000256" key="2">
    <source>
        <dbReference type="ARBA" id="ARBA00022603"/>
    </source>
</evidence>
<dbReference type="InterPro" id="IPR058240">
    <property type="entry name" value="rSAM_sf"/>
</dbReference>
<keyword evidence="5" id="KW-0479">Metal-binding</keyword>
<sequence length="525" mass="58989">MVFLRRPAVAQADANTTVAATPKPAILLFNPWATRTCRVPNSLLHIAAALGGTCEVELVDGNLEPDPWAVIEPMLASGRFGFFGCTVMPGPQLRQAVPVARQVRERFPGIVTIWGGYFPSNHPQAVLQSGWVDYVVQSAGEGALPALLRALCEGRSTDAIPGLIFQREGGLVRTGRAPMPDLDLQPPLPLNLLARRHPIARYLPRTFLGRRTHAMHTSMGCPFMCAFCAVVPLYQGRWVARSAESVANDVLQMRDAHGVDAIEFTDNNFFVSEKRVRAFAERMRGQGMTWWGEGRIDTMDRYSDETLALMREAGCRMIFFGAESGDDEVLAMVDKGGRQSGEQILRFAARLLSFGIIPEYSFVLGFPRPTEAQVWSQIQRDIGFIRRLKDQSPATEIILYIYSPVPTEGSALQQSSQAAGFRFPTTLEEWVSPSWASFDLHRNPLTPWLTPEMVRHIHDFETVLNARYPTCTDFSLGNWGRRMMQLASLPRYWSGVYRRPLELKVLQRLRRYTRPEVEGFYAEAH</sequence>
<dbReference type="InterPro" id="IPR006158">
    <property type="entry name" value="Cobalamin-bd"/>
</dbReference>
<dbReference type="SFLD" id="SFLDG01082">
    <property type="entry name" value="B12-binding_domain_containing"/>
    <property type="match status" value="1"/>
</dbReference>
<comment type="caution">
    <text evidence="10">The sequence shown here is derived from an EMBL/GenBank/DDBJ whole genome shotgun (WGS) entry which is preliminary data.</text>
</comment>
<keyword evidence="6" id="KW-0408">Iron</keyword>